<dbReference type="SUPFAM" id="SSF50494">
    <property type="entry name" value="Trypsin-like serine proteases"/>
    <property type="match status" value="1"/>
</dbReference>
<sequence length="445" mass="51094">MASFLKSVYKYVYPDTKDENSDPSSVASAESTTVPCPPETPEPIVYTSLSPIVPREDFFTTPANEEKAKEIDKDIERDEVNDDTLEKVKEIEKESVKDTLVKSNSSTPIRISKNETDLIMVHTKTKDFMYIGESYAVVSKYVGELLFHDIRGEIEGCISIFNSKSKIYLPEAVAKTVANRDYIEKSATTVGRIFIKYLNNDNENVWYTGSGFRVSETHIMTSGQLVKQKKKLKLDKIFICFENDTTVGEEIDFSEIETSEYVFELTSILDDTDQPDRKDKLGVEILKFVNRAPSKTNYVLPVMPDPKTLNYFVIAYPGYVDFDEFRQRYKDDSDTKERSTHKCPSLAGFTGGLLGSVRKGHQFVGIHMGGDKYTNENIALSVTHRNFFDLYRKYILSIEGFQDIHSDTLQPYIKYWSEIIKKENDMIARNEEREAQESPRYHYKN</sequence>
<dbReference type="GeneID" id="31362327"/>
<proteinExistence type="predicted"/>
<comment type="caution">
    <text evidence="2">The sequence shown here is derived from an EMBL/GenBank/DDBJ whole genome shotgun (WGS) entry which is preliminary data.</text>
</comment>
<reference evidence="2 3" key="1">
    <citation type="journal article" date="2011" name="Genome Res.">
        <title>Phylogeny-wide analysis of social amoeba genomes highlights ancient origins for complex intercellular communication.</title>
        <authorList>
            <person name="Heidel A.J."/>
            <person name="Lawal H.M."/>
            <person name="Felder M."/>
            <person name="Schilde C."/>
            <person name="Helps N.R."/>
            <person name="Tunggal B."/>
            <person name="Rivero F."/>
            <person name="John U."/>
            <person name="Schleicher M."/>
            <person name="Eichinger L."/>
            <person name="Platzer M."/>
            <person name="Noegel A.A."/>
            <person name="Schaap P."/>
            <person name="Gloeckner G."/>
        </authorList>
    </citation>
    <scope>NUCLEOTIDE SEQUENCE [LARGE SCALE GENOMIC DNA]</scope>
    <source>
        <strain evidence="3">ATCC 26659 / Pp 5 / PN500</strain>
    </source>
</reference>
<organism evidence="2 3">
    <name type="scientific">Heterostelium pallidum (strain ATCC 26659 / Pp 5 / PN500)</name>
    <name type="common">Cellular slime mold</name>
    <name type="synonym">Polysphondylium pallidum</name>
    <dbReference type="NCBI Taxonomy" id="670386"/>
    <lineage>
        <taxon>Eukaryota</taxon>
        <taxon>Amoebozoa</taxon>
        <taxon>Evosea</taxon>
        <taxon>Eumycetozoa</taxon>
        <taxon>Dictyostelia</taxon>
        <taxon>Acytosteliales</taxon>
        <taxon>Acytosteliaceae</taxon>
        <taxon>Heterostelium</taxon>
    </lineage>
</organism>
<evidence type="ECO:0000313" key="2">
    <source>
        <dbReference type="EMBL" id="EFA80025.1"/>
    </source>
</evidence>
<accession>D3BDP4</accession>
<dbReference type="InParanoid" id="D3BDP4"/>
<dbReference type="InterPro" id="IPR009003">
    <property type="entry name" value="Peptidase_S1_PA"/>
</dbReference>
<feature type="region of interest" description="Disordered" evidence="1">
    <location>
        <begin position="14"/>
        <end position="44"/>
    </location>
</feature>
<evidence type="ECO:0000256" key="1">
    <source>
        <dbReference type="SAM" id="MobiDB-lite"/>
    </source>
</evidence>
<evidence type="ECO:0000313" key="3">
    <source>
        <dbReference type="Proteomes" id="UP000001396"/>
    </source>
</evidence>
<dbReference type="EMBL" id="ADBJ01000031">
    <property type="protein sequence ID" value="EFA80025.1"/>
    <property type="molecule type" value="Genomic_DNA"/>
</dbReference>
<dbReference type="Proteomes" id="UP000001396">
    <property type="component" value="Unassembled WGS sequence"/>
</dbReference>
<dbReference type="RefSeq" id="XP_020432145.1">
    <property type="nucleotide sequence ID" value="XM_020577697.1"/>
</dbReference>
<keyword evidence="3" id="KW-1185">Reference proteome</keyword>
<gene>
    <name evidence="2" type="ORF">PPL_06846</name>
</gene>
<dbReference type="AlphaFoldDB" id="D3BDP4"/>
<protein>
    <submittedName>
        <fullName evidence="2">Uncharacterized protein</fullName>
    </submittedName>
</protein>
<name>D3BDP4_HETP5</name>